<proteinExistence type="predicted"/>
<accession>A0AAJ0AQR2</accession>
<dbReference type="AlphaFoldDB" id="A0AAJ0AQR2"/>
<dbReference type="EMBL" id="JAHMHR010000011">
    <property type="protein sequence ID" value="KAK1688623.1"/>
    <property type="molecule type" value="Genomic_DNA"/>
</dbReference>
<dbReference type="RefSeq" id="XP_060432318.1">
    <property type="nucleotide sequence ID" value="XM_060574379.1"/>
</dbReference>
<comment type="caution">
    <text evidence="2">The sequence shown here is derived from an EMBL/GenBank/DDBJ whole genome shotgun (WGS) entry which is preliminary data.</text>
</comment>
<dbReference type="GeneID" id="85458905"/>
<protein>
    <submittedName>
        <fullName evidence="2">Uncharacterized protein</fullName>
    </submittedName>
</protein>
<dbReference type="Proteomes" id="UP001224890">
    <property type="component" value="Unassembled WGS sequence"/>
</dbReference>
<name>A0AAJ0AQR2_9PEZI</name>
<evidence type="ECO:0000313" key="2">
    <source>
        <dbReference type="EMBL" id="KAK1688623.1"/>
    </source>
</evidence>
<reference evidence="2" key="1">
    <citation type="submission" date="2021-06" db="EMBL/GenBank/DDBJ databases">
        <title>Comparative genomics, transcriptomics and evolutionary studies reveal genomic signatures of adaptation to plant cell wall in hemibiotrophic fungi.</title>
        <authorList>
            <consortium name="DOE Joint Genome Institute"/>
            <person name="Baroncelli R."/>
            <person name="Diaz J.F."/>
            <person name="Benocci T."/>
            <person name="Peng M."/>
            <person name="Battaglia E."/>
            <person name="Haridas S."/>
            <person name="Andreopoulos W."/>
            <person name="Labutti K."/>
            <person name="Pangilinan J."/>
            <person name="Floch G.L."/>
            <person name="Makela M.R."/>
            <person name="Henrissat B."/>
            <person name="Grigoriev I.V."/>
            <person name="Crouch J.A."/>
            <person name="De Vries R.P."/>
            <person name="Sukno S.A."/>
            <person name="Thon M.R."/>
        </authorList>
    </citation>
    <scope>NUCLEOTIDE SEQUENCE</scope>
    <source>
        <strain evidence="2">CBS 193.32</strain>
    </source>
</reference>
<gene>
    <name evidence="2" type="ORF">BDP55DRAFT_656531</name>
</gene>
<evidence type="ECO:0000256" key="1">
    <source>
        <dbReference type="SAM" id="MobiDB-lite"/>
    </source>
</evidence>
<keyword evidence="3" id="KW-1185">Reference proteome</keyword>
<evidence type="ECO:0000313" key="3">
    <source>
        <dbReference type="Proteomes" id="UP001224890"/>
    </source>
</evidence>
<feature type="region of interest" description="Disordered" evidence="1">
    <location>
        <begin position="29"/>
        <end position="51"/>
    </location>
</feature>
<sequence>MPPETPPVFQAVFTCGSSHGSGRFWISENESTVSTQKPPSLLRPPQSKPRS</sequence>
<feature type="compositionally biased region" description="Polar residues" evidence="1">
    <location>
        <begin position="29"/>
        <end position="38"/>
    </location>
</feature>
<organism evidence="2 3">
    <name type="scientific">Colletotrichum godetiae</name>
    <dbReference type="NCBI Taxonomy" id="1209918"/>
    <lineage>
        <taxon>Eukaryota</taxon>
        <taxon>Fungi</taxon>
        <taxon>Dikarya</taxon>
        <taxon>Ascomycota</taxon>
        <taxon>Pezizomycotina</taxon>
        <taxon>Sordariomycetes</taxon>
        <taxon>Hypocreomycetidae</taxon>
        <taxon>Glomerellales</taxon>
        <taxon>Glomerellaceae</taxon>
        <taxon>Colletotrichum</taxon>
        <taxon>Colletotrichum acutatum species complex</taxon>
    </lineage>
</organism>